<protein>
    <submittedName>
        <fullName evidence="4">MCE family protein</fullName>
    </submittedName>
</protein>
<dbReference type="PANTHER" id="PTHR33371:SF4">
    <property type="entry name" value="INTERMEMBRANE PHOSPHOLIPID TRANSPORT SYSTEM BINDING PROTEIN MLAD"/>
    <property type="match status" value="1"/>
</dbReference>
<keyword evidence="1" id="KW-0732">Signal</keyword>
<dbReference type="RefSeq" id="WP_163771855.1">
    <property type="nucleotide sequence ID" value="NZ_JAAGXA010000005.1"/>
</dbReference>
<dbReference type="Proteomes" id="UP000468687">
    <property type="component" value="Unassembled WGS sequence"/>
</dbReference>
<dbReference type="EMBL" id="JAAGXA010000005">
    <property type="protein sequence ID" value="NEN78299.1"/>
    <property type="molecule type" value="Genomic_DNA"/>
</dbReference>
<sequence>MSTPSTTRSSRRPVLRRAFSGLAIAGLLASTGGCSVGDDDITVTAQFRTTSGLFVGNDVGILGVTVGTVTEIEPRGEIVEVTLEIGPDADLPASAGAVVASRSVATDRYVEMTPAFADGPRLEDGAVIPVERTRTPVEFDEVLETLRTFSDGLRGPDGNADTLNRLLEVGAETLNGRGQQINETITQFAAAAEALSGNTDDVAGTIVDLDELTTLLATNQDTINEFLTSVTEATELFAAEQDNFGDSLVALSNALEALGRFSVENRAGIVNTTRGLTDVLENLVEHRAQLEETIEILPLAFRNVGDAVTDDNRVLVKLPPQYFSPVQPVTEALCQTLADLPLDVCAQLGTSPDLLALLGDLRELLQP</sequence>
<dbReference type="InterPro" id="IPR003399">
    <property type="entry name" value="Mce/MlaD"/>
</dbReference>
<feature type="domain" description="Mce/MlaD" evidence="2">
    <location>
        <begin position="41"/>
        <end position="114"/>
    </location>
</feature>
<evidence type="ECO:0000259" key="2">
    <source>
        <dbReference type="Pfam" id="PF02470"/>
    </source>
</evidence>
<dbReference type="InterPro" id="IPR005693">
    <property type="entry name" value="Mce"/>
</dbReference>
<evidence type="ECO:0000313" key="4">
    <source>
        <dbReference type="EMBL" id="NEN78299.1"/>
    </source>
</evidence>
<dbReference type="Pfam" id="PF02470">
    <property type="entry name" value="MlaD"/>
    <property type="match status" value="1"/>
</dbReference>
<name>A0A6P0HHS8_9ACTN</name>
<feature type="chain" id="PRO_5039127078" evidence="1">
    <location>
        <begin position="26"/>
        <end position="367"/>
    </location>
</feature>
<keyword evidence="5" id="KW-1185">Reference proteome</keyword>
<dbReference type="AlphaFoldDB" id="A0A6P0HHS8"/>
<dbReference type="PANTHER" id="PTHR33371">
    <property type="entry name" value="INTERMEMBRANE PHOSPHOLIPID TRANSPORT SYSTEM BINDING PROTEIN MLAD-RELATED"/>
    <property type="match status" value="1"/>
</dbReference>
<feature type="signal peptide" evidence="1">
    <location>
        <begin position="1"/>
        <end position="25"/>
    </location>
</feature>
<dbReference type="InterPro" id="IPR024516">
    <property type="entry name" value="Mce_C"/>
</dbReference>
<comment type="caution">
    <text evidence="4">The sequence shown here is derived from an EMBL/GenBank/DDBJ whole genome shotgun (WGS) entry which is preliminary data.</text>
</comment>
<evidence type="ECO:0000313" key="5">
    <source>
        <dbReference type="Proteomes" id="UP000468687"/>
    </source>
</evidence>
<dbReference type="GO" id="GO:0005576">
    <property type="term" value="C:extracellular region"/>
    <property type="evidence" value="ECO:0007669"/>
    <property type="project" value="TreeGrafter"/>
</dbReference>
<dbReference type="NCBIfam" id="TIGR00996">
    <property type="entry name" value="Mtu_fam_mce"/>
    <property type="match status" value="1"/>
</dbReference>
<evidence type="ECO:0000256" key="1">
    <source>
        <dbReference type="SAM" id="SignalP"/>
    </source>
</evidence>
<gene>
    <name evidence="4" type="ORF">G3T38_08415</name>
</gene>
<dbReference type="InterPro" id="IPR052336">
    <property type="entry name" value="MlaD_Phospholipid_Transporter"/>
</dbReference>
<reference evidence="4 5" key="1">
    <citation type="journal article" date="2014" name="Int. J. Syst. Evol. Microbiol.">
        <title>Nocardioides zeae sp. nov., isolated from the stem of Zea mays.</title>
        <authorList>
            <person name="Glaeser S.P."/>
            <person name="McInroy J.A."/>
            <person name="Busse H.J."/>
            <person name="Kampfer P."/>
        </authorList>
    </citation>
    <scope>NUCLEOTIDE SEQUENCE [LARGE SCALE GENOMIC DNA]</scope>
    <source>
        <strain evidence="4 5">JCM 30728</strain>
    </source>
</reference>
<proteinExistence type="predicted"/>
<evidence type="ECO:0000259" key="3">
    <source>
        <dbReference type="Pfam" id="PF11887"/>
    </source>
</evidence>
<feature type="domain" description="Mammalian cell entry C-terminal" evidence="3">
    <location>
        <begin position="120"/>
        <end position="298"/>
    </location>
</feature>
<dbReference type="Pfam" id="PF11887">
    <property type="entry name" value="Mce4_CUP1"/>
    <property type="match status" value="1"/>
</dbReference>
<accession>A0A6P0HHS8</accession>
<organism evidence="4 5">
    <name type="scientific">Nocardioides zeae</name>
    <dbReference type="NCBI Taxonomy" id="1457234"/>
    <lineage>
        <taxon>Bacteria</taxon>
        <taxon>Bacillati</taxon>
        <taxon>Actinomycetota</taxon>
        <taxon>Actinomycetes</taxon>
        <taxon>Propionibacteriales</taxon>
        <taxon>Nocardioidaceae</taxon>
        <taxon>Nocardioides</taxon>
    </lineage>
</organism>